<reference evidence="3" key="1">
    <citation type="submission" date="2024-07" db="EMBL/GenBank/DDBJ databases">
        <title>Two chromosome-level genome assemblies of Korean endemic species Abeliophyllum distichum and Forsythia ovata (Oleaceae).</title>
        <authorList>
            <person name="Jang H."/>
        </authorList>
    </citation>
    <scope>NUCLEOTIDE SEQUENCE [LARGE SCALE GENOMIC DNA]</scope>
</reference>
<feature type="compositionally biased region" description="Basic and acidic residues" evidence="1">
    <location>
        <begin position="20"/>
        <end position="37"/>
    </location>
</feature>
<evidence type="ECO:0008006" key="4">
    <source>
        <dbReference type="Google" id="ProtNLM"/>
    </source>
</evidence>
<evidence type="ECO:0000256" key="1">
    <source>
        <dbReference type="SAM" id="MobiDB-lite"/>
    </source>
</evidence>
<accession>A0ABD1XDH7</accession>
<comment type="caution">
    <text evidence="2">The sequence shown here is derived from an EMBL/GenBank/DDBJ whole genome shotgun (WGS) entry which is preliminary data.</text>
</comment>
<proteinExistence type="predicted"/>
<gene>
    <name evidence="2" type="ORF">Fot_04758</name>
</gene>
<name>A0ABD1XDH7_9LAMI</name>
<dbReference type="Proteomes" id="UP001604277">
    <property type="component" value="Unassembled WGS sequence"/>
</dbReference>
<dbReference type="EMBL" id="JBFOLJ010000001">
    <property type="protein sequence ID" value="KAL2560019.1"/>
    <property type="molecule type" value="Genomic_DNA"/>
</dbReference>
<evidence type="ECO:0000313" key="2">
    <source>
        <dbReference type="EMBL" id="KAL2560019.1"/>
    </source>
</evidence>
<sequence length="103" mass="10963">MDASSHFLPNKPLLSSKSVRWQDKGKRGVEEDSEARGQKSNAGDDGIMRDAKVAKQGGVLSPSQGTEKSTHSPRSSRLALNQGVDESFLQPDGMLTLSPPGGE</sequence>
<protein>
    <recommendedName>
        <fullName evidence="4">Prolactin receptor</fullName>
    </recommendedName>
</protein>
<dbReference type="AlphaFoldDB" id="A0ABD1XDH7"/>
<keyword evidence="3" id="KW-1185">Reference proteome</keyword>
<evidence type="ECO:0000313" key="3">
    <source>
        <dbReference type="Proteomes" id="UP001604277"/>
    </source>
</evidence>
<feature type="region of interest" description="Disordered" evidence="1">
    <location>
        <begin position="1"/>
        <end position="103"/>
    </location>
</feature>
<feature type="compositionally biased region" description="Polar residues" evidence="1">
    <location>
        <begin position="61"/>
        <end position="79"/>
    </location>
</feature>
<organism evidence="2 3">
    <name type="scientific">Forsythia ovata</name>
    <dbReference type="NCBI Taxonomy" id="205694"/>
    <lineage>
        <taxon>Eukaryota</taxon>
        <taxon>Viridiplantae</taxon>
        <taxon>Streptophyta</taxon>
        <taxon>Embryophyta</taxon>
        <taxon>Tracheophyta</taxon>
        <taxon>Spermatophyta</taxon>
        <taxon>Magnoliopsida</taxon>
        <taxon>eudicotyledons</taxon>
        <taxon>Gunneridae</taxon>
        <taxon>Pentapetalae</taxon>
        <taxon>asterids</taxon>
        <taxon>lamiids</taxon>
        <taxon>Lamiales</taxon>
        <taxon>Oleaceae</taxon>
        <taxon>Forsythieae</taxon>
        <taxon>Forsythia</taxon>
    </lineage>
</organism>